<dbReference type="GO" id="GO:1990316">
    <property type="term" value="C:Atg1/ULK1 kinase complex"/>
    <property type="evidence" value="ECO:0007669"/>
    <property type="project" value="TreeGrafter"/>
</dbReference>
<dbReference type="Pfam" id="PF07855">
    <property type="entry name" value="ATG101"/>
    <property type="match status" value="1"/>
</dbReference>
<protein>
    <recommendedName>
        <fullName evidence="2">Autophagy-related protein 101</fullName>
    </recommendedName>
</protein>
<evidence type="ECO:0000313" key="4">
    <source>
        <dbReference type="EMBL" id="TFK78274.1"/>
    </source>
</evidence>
<dbReference type="EMBL" id="ML212657">
    <property type="protein sequence ID" value="TFK78274.1"/>
    <property type="molecule type" value="Genomic_DNA"/>
</dbReference>
<comment type="similarity">
    <text evidence="1">Belongs to the ATG101 family.</text>
</comment>
<dbReference type="GO" id="GO:0000045">
    <property type="term" value="P:autophagosome assembly"/>
    <property type="evidence" value="ECO:0007669"/>
    <property type="project" value="TreeGrafter"/>
</dbReference>
<dbReference type="InterPro" id="IPR012445">
    <property type="entry name" value="ATG101"/>
</dbReference>
<feature type="non-terminal residue" evidence="4">
    <location>
        <position position="1"/>
    </location>
</feature>
<dbReference type="AlphaFoldDB" id="A0A5C3NM33"/>
<dbReference type="GO" id="GO:0000407">
    <property type="term" value="C:phagophore assembly site"/>
    <property type="evidence" value="ECO:0007669"/>
    <property type="project" value="TreeGrafter"/>
</dbReference>
<dbReference type="PANTHER" id="PTHR13292:SF0">
    <property type="entry name" value="AUTOPHAGY-RELATED PROTEIN 101"/>
    <property type="match status" value="1"/>
</dbReference>
<evidence type="ECO:0000256" key="3">
    <source>
        <dbReference type="ARBA" id="ARBA00023006"/>
    </source>
</evidence>
<name>A0A5C3NM33_9APHY</name>
<keyword evidence="3" id="KW-0072">Autophagy</keyword>
<accession>A0A5C3NM33</accession>
<sequence length="139" mass="15666">QPGVDDEEITQLVEDKVDAFWRGIEGDASKRGQIVVTFSEKRPRKSWFLMGEEEVPWEQWIINAEIRQPSERGNRRFAHTERQKFNSDLASTLTKSLQTMLTHASSDHGRSAVPLITNASSISPFPIKMSVRVGGVEVA</sequence>
<proteinExistence type="inferred from homology"/>
<gene>
    <name evidence="4" type="ORF">K466DRAFT_507538</name>
</gene>
<reference evidence="4 5" key="1">
    <citation type="journal article" date="2019" name="Nat. Ecol. Evol.">
        <title>Megaphylogeny resolves global patterns of mushroom evolution.</title>
        <authorList>
            <person name="Varga T."/>
            <person name="Krizsan K."/>
            <person name="Foldi C."/>
            <person name="Dima B."/>
            <person name="Sanchez-Garcia M."/>
            <person name="Sanchez-Ramirez S."/>
            <person name="Szollosi G.J."/>
            <person name="Szarkandi J.G."/>
            <person name="Papp V."/>
            <person name="Albert L."/>
            <person name="Andreopoulos W."/>
            <person name="Angelini C."/>
            <person name="Antonin V."/>
            <person name="Barry K.W."/>
            <person name="Bougher N.L."/>
            <person name="Buchanan P."/>
            <person name="Buyck B."/>
            <person name="Bense V."/>
            <person name="Catcheside P."/>
            <person name="Chovatia M."/>
            <person name="Cooper J."/>
            <person name="Damon W."/>
            <person name="Desjardin D."/>
            <person name="Finy P."/>
            <person name="Geml J."/>
            <person name="Haridas S."/>
            <person name="Hughes K."/>
            <person name="Justo A."/>
            <person name="Karasinski D."/>
            <person name="Kautmanova I."/>
            <person name="Kiss B."/>
            <person name="Kocsube S."/>
            <person name="Kotiranta H."/>
            <person name="LaButti K.M."/>
            <person name="Lechner B.E."/>
            <person name="Liimatainen K."/>
            <person name="Lipzen A."/>
            <person name="Lukacs Z."/>
            <person name="Mihaltcheva S."/>
            <person name="Morgado L.N."/>
            <person name="Niskanen T."/>
            <person name="Noordeloos M.E."/>
            <person name="Ohm R.A."/>
            <person name="Ortiz-Santana B."/>
            <person name="Ovrebo C."/>
            <person name="Racz N."/>
            <person name="Riley R."/>
            <person name="Savchenko A."/>
            <person name="Shiryaev A."/>
            <person name="Soop K."/>
            <person name="Spirin V."/>
            <person name="Szebenyi C."/>
            <person name="Tomsovsky M."/>
            <person name="Tulloss R.E."/>
            <person name="Uehling J."/>
            <person name="Grigoriev I.V."/>
            <person name="Vagvolgyi C."/>
            <person name="Papp T."/>
            <person name="Martin F.M."/>
            <person name="Miettinen O."/>
            <person name="Hibbett D.S."/>
            <person name="Nagy L.G."/>
        </authorList>
    </citation>
    <scope>NUCLEOTIDE SEQUENCE [LARGE SCALE GENOMIC DNA]</scope>
    <source>
        <strain evidence="4 5">HHB13444</strain>
    </source>
</reference>
<dbReference type="GO" id="GO:0019901">
    <property type="term" value="F:protein kinase binding"/>
    <property type="evidence" value="ECO:0007669"/>
    <property type="project" value="TreeGrafter"/>
</dbReference>
<keyword evidence="5" id="KW-1185">Reference proteome</keyword>
<evidence type="ECO:0000313" key="5">
    <source>
        <dbReference type="Proteomes" id="UP000308197"/>
    </source>
</evidence>
<evidence type="ECO:0000256" key="1">
    <source>
        <dbReference type="ARBA" id="ARBA00007130"/>
    </source>
</evidence>
<dbReference type="PANTHER" id="PTHR13292">
    <property type="entry name" value="AUTOPHAGY-RELATED PROTEIN 101"/>
    <property type="match status" value="1"/>
</dbReference>
<organism evidence="4 5">
    <name type="scientific">Polyporus arcularius HHB13444</name>
    <dbReference type="NCBI Taxonomy" id="1314778"/>
    <lineage>
        <taxon>Eukaryota</taxon>
        <taxon>Fungi</taxon>
        <taxon>Dikarya</taxon>
        <taxon>Basidiomycota</taxon>
        <taxon>Agaricomycotina</taxon>
        <taxon>Agaricomycetes</taxon>
        <taxon>Polyporales</taxon>
        <taxon>Polyporaceae</taxon>
        <taxon>Polyporus</taxon>
    </lineage>
</organism>
<dbReference type="InParanoid" id="A0A5C3NM33"/>
<evidence type="ECO:0000256" key="2">
    <source>
        <dbReference type="ARBA" id="ARBA00018874"/>
    </source>
</evidence>
<dbReference type="Proteomes" id="UP000308197">
    <property type="component" value="Unassembled WGS sequence"/>
</dbReference>